<feature type="compositionally biased region" description="Low complexity" evidence="1">
    <location>
        <begin position="35"/>
        <end position="56"/>
    </location>
</feature>
<feature type="compositionally biased region" description="Pro residues" evidence="1">
    <location>
        <begin position="393"/>
        <end position="409"/>
    </location>
</feature>
<name>A0A7V8RWJ8_9MYCO</name>
<dbReference type="Proteomes" id="UP000037962">
    <property type="component" value="Unassembled WGS sequence"/>
</dbReference>
<evidence type="ECO:0000313" key="5">
    <source>
        <dbReference type="Proteomes" id="UP000037962"/>
    </source>
</evidence>
<evidence type="ECO:0000313" key="2">
    <source>
        <dbReference type="EMBL" id="KPG11226.1"/>
    </source>
</evidence>
<dbReference type="KEGG" id="miz:BAB75_01650"/>
<feature type="compositionally biased region" description="Polar residues" evidence="1">
    <location>
        <begin position="344"/>
        <end position="354"/>
    </location>
</feature>
<feature type="region of interest" description="Disordered" evidence="1">
    <location>
        <begin position="202"/>
        <end position="307"/>
    </location>
</feature>
<organism evidence="2 4">
    <name type="scientific">Mycobacteroides immunogenum</name>
    <dbReference type="NCBI Taxonomy" id="83262"/>
    <lineage>
        <taxon>Bacteria</taxon>
        <taxon>Bacillati</taxon>
        <taxon>Actinomycetota</taxon>
        <taxon>Actinomycetes</taxon>
        <taxon>Mycobacteriales</taxon>
        <taxon>Mycobacteriaceae</taxon>
        <taxon>Mycobacteroides</taxon>
    </lineage>
</organism>
<feature type="compositionally biased region" description="Polar residues" evidence="1">
    <location>
        <begin position="218"/>
        <end position="239"/>
    </location>
</feature>
<reference evidence="4 5" key="1">
    <citation type="submission" date="2015-09" db="EMBL/GenBank/DDBJ databases">
        <title>Genome Sequences of Mycobacterium immunogenum Isolates, Recuperated from a Chloraminated Drinking Water Distribution System Simulator Subjected to Episodes of Nitrification.</title>
        <authorList>
            <person name="Gomez-Alvarez V."/>
            <person name="Revetta R.P."/>
        </authorList>
    </citation>
    <scope>NUCLEOTIDE SEQUENCE [LARGE SCALE GENOMIC DNA]</scope>
    <source>
        <strain evidence="2 4">H008</strain>
        <strain evidence="3 5">H076</strain>
    </source>
</reference>
<gene>
    <name evidence="2" type="ORF">AN908_12625</name>
    <name evidence="3" type="ORF">AN912_10820</name>
</gene>
<comment type="caution">
    <text evidence="2">The sequence shown here is derived from an EMBL/GenBank/DDBJ whole genome shotgun (WGS) entry which is preliminary data.</text>
</comment>
<feature type="region of interest" description="Disordered" evidence="1">
    <location>
        <begin position="1"/>
        <end position="75"/>
    </location>
</feature>
<dbReference type="OrthoDB" id="4767574at2"/>
<feature type="compositionally biased region" description="Polar residues" evidence="1">
    <location>
        <begin position="247"/>
        <end position="260"/>
    </location>
</feature>
<dbReference type="Proteomes" id="UP000037843">
    <property type="component" value="Unassembled WGS sequence"/>
</dbReference>
<dbReference type="EMBL" id="LJFO01000006">
    <property type="protein sequence ID" value="KPG11226.1"/>
    <property type="molecule type" value="Genomic_DNA"/>
</dbReference>
<dbReference type="AlphaFoldDB" id="A0A7V8RWJ8"/>
<keyword evidence="5" id="KW-1185">Reference proteome</keyword>
<feature type="compositionally biased region" description="Basic and acidic residues" evidence="1">
    <location>
        <begin position="57"/>
        <end position="68"/>
    </location>
</feature>
<sequence length="666" mass="68822">MPIVTPIPDLQKPTDDPYSLIGHSWPTESEQSYRSAEVAAGDASTAASAQAQSAADAESKMVDERGRTAESVSGGYASVSEQLGEHARSLTTVSAWMTDAATKIEGAKRRIRQLVSTGTSEIRDAFNSELAGTPVTPSSATLTDHYRGEIGSVAATLATELDGIGHSLVGDPGASRTPTYVRAAASATPTVEQAAVHHSITGEGPHVEPQRLPEMPRATSTLSSAESPSVPGTPSTLSAPTHAMNPTLANLVSGSGPSGNTTAPSGTGSSHGSASGTTSAPAGQQQVPQPSEQHQTTKSPVLPRIPSIELPNIPTAAADIATAVTSSVGHQLPVASAVPATPTVPVSTGITPGTSGAPPMSPVTPGGLAPIGGGLTPPPVTQGVPTSQGTPAPSSPAAPAPAQSPPPARGPVADLAWLQRTYGLAPGLDLPKSETTYIPALFISELPDGEAHLHLVLATLRQQFDQSNWSQPLTVASIRRGLEHRTVYVTADALSIHPHDVLLPHGVIPLDEMPNTPATSELAGSLMVTDKLTSLIPRGWAIEQVLSTVPGGESSQTVEQYQALVEGGELLACKVFRGRDDVTDDEALSTFARASIGSTGCSELDVESARLRSARWVGTQPTGYLDGLARWYLSDAAEAMSWGRWGEAVYASQKYTSLNQSRRQVA</sequence>
<feature type="compositionally biased region" description="Low complexity" evidence="1">
    <location>
        <begin position="261"/>
        <end position="294"/>
    </location>
</feature>
<protein>
    <submittedName>
        <fullName evidence="2">Uncharacterized protein</fullName>
    </submittedName>
</protein>
<dbReference type="EMBL" id="LJFS01000011">
    <property type="protein sequence ID" value="KPG34253.1"/>
    <property type="molecule type" value="Genomic_DNA"/>
</dbReference>
<evidence type="ECO:0000313" key="4">
    <source>
        <dbReference type="Proteomes" id="UP000037843"/>
    </source>
</evidence>
<accession>A0A7V8RWJ8</accession>
<proteinExistence type="predicted"/>
<evidence type="ECO:0000256" key="1">
    <source>
        <dbReference type="SAM" id="MobiDB-lite"/>
    </source>
</evidence>
<evidence type="ECO:0000313" key="3">
    <source>
        <dbReference type="EMBL" id="KPG34253.1"/>
    </source>
</evidence>
<feature type="region of interest" description="Disordered" evidence="1">
    <location>
        <begin position="340"/>
        <end position="411"/>
    </location>
</feature>